<sequence>MQLCKFKSFFAKLEKDAISVKTEKALMSKKIEKLEKEVASRITLRSDLMKLSKKDLVIAQLSLADKDIRLFELQNSGKAIEKQHPASPDKEGPVVQQLKKHSDNSVKLFFRDEQNRAKARELLDQPEAERSSKMFMCRRIATQPFKG</sequence>
<accession>E9GJQ0</accession>
<dbReference type="InParanoid" id="E9GJQ0"/>
<protein>
    <submittedName>
        <fullName evidence="1">Uncharacterized protein</fullName>
    </submittedName>
</protein>
<proteinExistence type="predicted"/>
<dbReference type="AlphaFoldDB" id="E9GJQ0"/>
<organism evidence="1 2">
    <name type="scientific">Daphnia pulex</name>
    <name type="common">Water flea</name>
    <dbReference type="NCBI Taxonomy" id="6669"/>
    <lineage>
        <taxon>Eukaryota</taxon>
        <taxon>Metazoa</taxon>
        <taxon>Ecdysozoa</taxon>
        <taxon>Arthropoda</taxon>
        <taxon>Crustacea</taxon>
        <taxon>Branchiopoda</taxon>
        <taxon>Diplostraca</taxon>
        <taxon>Cladocera</taxon>
        <taxon>Anomopoda</taxon>
        <taxon>Daphniidae</taxon>
        <taxon>Daphnia</taxon>
    </lineage>
</organism>
<evidence type="ECO:0000313" key="1">
    <source>
        <dbReference type="EMBL" id="EFX80280.1"/>
    </source>
</evidence>
<dbReference type="Proteomes" id="UP000000305">
    <property type="component" value="Unassembled WGS sequence"/>
</dbReference>
<dbReference type="PhylomeDB" id="E9GJQ0"/>
<gene>
    <name evidence="1" type="ORF">DAPPUDRAFT_318800</name>
</gene>
<name>E9GJQ0_DAPPU</name>
<reference evidence="1 2" key="1">
    <citation type="journal article" date="2011" name="Science">
        <title>The ecoresponsive genome of Daphnia pulex.</title>
        <authorList>
            <person name="Colbourne J.K."/>
            <person name="Pfrender M.E."/>
            <person name="Gilbert D."/>
            <person name="Thomas W.K."/>
            <person name="Tucker A."/>
            <person name="Oakley T.H."/>
            <person name="Tokishita S."/>
            <person name="Aerts A."/>
            <person name="Arnold G.J."/>
            <person name="Basu M.K."/>
            <person name="Bauer D.J."/>
            <person name="Caceres C.E."/>
            <person name="Carmel L."/>
            <person name="Casola C."/>
            <person name="Choi J.H."/>
            <person name="Detter J.C."/>
            <person name="Dong Q."/>
            <person name="Dusheyko S."/>
            <person name="Eads B.D."/>
            <person name="Frohlich T."/>
            <person name="Geiler-Samerotte K.A."/>
            <person name="Gerlach D."/>
            <person name="Hatcher P."/>
            <person name="Jogdeo S."/>
            <person name="Krijgsveld J."/>
            <person name="Kriventseva E.V."/>
            <person name="Kultz D."/>
            <person name="Laforsch C."/>
            <person name="Lindquist E."/>
            <person name="Lopez J."/>
            <person name="Manak J.R."/>
            <person name="Muller J."/>
            <person name="Pangilinan J."/>
            <person name="Patwardhan R.P."/>
            <person name="Pitluck S."/>
            <person name="Pritham E.J."/>
            <person name="Rechtsteiner A."/>
            <person name="Rho M."/>
            <person name="Rogozin I.B."/>
            <person name="Sakarya O."/>
            <person name="Salamov A."/>
            <person name="Schaack S."/>
            <person name="Shapiro H."/>
            <person name="Shiga Y."/>
            <person name="Skalitzky C."/>
            <person name="Smith Z."/>
            <person name="Souvorov A."/>
            <person name="Sung W."/>
            <person name="Tang Z."/>
            <person name="Tsuchiya D."/>
            <person name="Tu H."/>
            <person name="Vos H."/>
            <person name="Wang M."/>
            <person name="Wolf Y.I."/>
            <person name="Yamagata H."/>
            <person name="Yamada T."/>
            <person name="Ye Y."/>
            <person name="Shaw J.R."/>
            <person name="Andrews J."/>
            <person name="Crease T.J."/>
            <person name="Tang H."/>
            <person name="Lucas S.M."/>
            <person name="Robertson H.M."/>
            <person name="Bork P."/>
            <person name="Koonin E.V."/>
            <person name="Zdobnov E.M."/>
            <person name="Grigoriev I.V."/>
            <person name="Lynch M."/>
            <person name="Boore J.L."/>
        </authorList>
    </citation>
    <scope>NUCLEOTIDE SEQUENCE [LARGE SCALE GENOMIC DNA]</scope>
</reference>
<evidence type="ECO:0000313" key="2">
    <source>
        <dbReference type="Proteomes" id="UP000000305"/>
    </source>
</evidence>
<dbReference type="EMBL" id="GL732548">
    <property type="protein sequence ID" value="EFX80280.1"/>
    <property type="molecule type" value="Genomic_DNA"/>
</dbReference>
<dbReference type="KEGG" id="dpx:DAPPUDRAFT_318800"/>
<keyword evidence="2" id="KW-1185">Reference proteome</keyword>
<dbReference type="HOGENOM" id="CLU_1769933_0_0_1"/>